<dbReference type="CDD" id="cd00834">
    <property type="entry name" value="KAS_I_II"/>
    <property type="match status" value="1"/>
</dbReference>
<comment type="pathway">
    <text evidence="1">Lipid metabolism; fatty acid biosynthesis.</text>
</comment>
<dbReference type="Pfam" id="PF00109">
    <property type="entry name" value="ketoacyl-synt"/>
    <property type="match status" value="1"/>
</dbReference>
<evidence type="ECO:0000259" key="5">
    <source>
        <dbReference type="PROSITE" id="PS52004"/>
    </source>
</evidence>
<dbReference type="InterPro" id="IPR016039">
    <property type="entry name" value="Thiolase-like"/>
</dbReference>
<evidence type="ECO:0000313" key="7">
    <source>
        <dbReference type="Proteomes" id="UP000306575"/>
    </source>
</evidence>
<dbReference type="GO" id="GO:0004315">
    <property type="term" value="F:3-oxoacyl-[acyl-carrier-protein] synthase activity"/>
    <property type="evidence" value="ECO:0007669"/>
    <property type="project" value="InterPro"/>
</dbReference>
<comment type="caution">
    <text evidence="6">The sequence shown here is derived from an EMBL/GenBank/DDBJ whole genome shotgun (WGS) entry which is preliminary data.</text>
</comment>
<dbReference type="AlphaFoldDB" id="A0A4U7N0S7"/>
<dbReference type="InterPro" id="IPR018201">
    <property type="entry name" value="Ketoacyl_synth_AS"/>
</dbReference>
<evidence type="ECO:0000256" key="3">
    <source>
        <dbReference type="ARBA" id="ARBA00022679"/>
    </source>
</evidence>
<proteinExistence type="inferred from homology"/>
<protein>
    <submittedName>
        <fullName evidence="6">Beta-ketoacyl-[acyl-carrier-protein] synthase family protein</fullName>
    </submittedName>
</protein>
<dbReference type="InterPro" id="IPR020841">
    <property type="entry name" value="PKS_Beta-ketoAc_synthase_dom"/>
</dbReference>
<name>A0A4U7N0S7_9RHOB</name>
<sequence>MKRIVVTGQGAVSSCGIGAQALWHAARDGISGVKPVTFEDIENQRVSEAAVLSVEDRAKVDDIMGPHRMRDPFATWAILAAREAVGQAGLDTGDFGDRCGVVIGSGFGGGTTLDQNYMSFGKERKMRLDPMAIPKIMNNAAASWVSMEFGATGPVYCPSTACSSGSQAIGLGVQLLRAGAMDRCLVGGSEVSVVAGVFRVWELLRVMTAGKNRPFSKDRNGMTLGEGAAVLVLETLESAQARGAEILCEIAGFGTNSDAGDLLRPNSDRAVACMQLALADAGLGPEDIGYVNAHGTGTVANDITEATALRGVFGDDLSGLEVSSTKPIHGHCLGSAGALELIVALNALREQIAPPTINFNEIDPKIGLEPVPNVSKPISTKAVMSNSLAFGGINATLVVKTFE</sequence>
<evidence type="ECO:0000313" key="6">
    <source>
        <dbReference type="EMBL" id="TKZ19235.1"/>
    </source>
</evidence>
<dbReference type="PROSITE" id="PS00606">
    <property type="entry name" value="KS3_1"/>
    <property type="match status" value="1"/>
</dbReference>
<organism evidence="6 7">
    <name type="scientific">Shimia litoralis</name>
    <dbReference type="NCBI Taxonomy" id="420403"/>
    <lineage>
        <taxon>Bacteria</taxon>
        <taxon>Pseudomonadati</taxon>
        <taxon>Pseudomonadota</taxon>
        <taxon>Alphaproteobacteria</taxon>
        <taxon>Rhodobacterales</taxon>
        <taxon>Roseobacteraceae</taxon>
    </lineage>
</organism>
<evidence type="ECO:0000256" key="4">
    <source>
        <dbReference type="RuleBase" id="RU003694"/>
    </source>
</evidence>
<dbReference type="EMBL" id="SULI01000015">
    <property type="protein sequence ID" value="TKZ19235.1"/>
    <property type="molecule type" value="Genomic_DNA"/>
</dbReference>
<feature type="domain" description="Ketosynthase family 3 (KS3)" evidence="5">
    <location>
        <begin position="1"/>
        <end position="401"/>
    </location>
</feature>
<dbReference type="SUPFAM" id="SSF53901">
    <property type="entry name" value="Thiolase-like"/>
    <property type="match status" value="2"/>
</dbReference>
<evidence type="ECO:0000256" key="2">
    <source>
        <dbReference type="ARBA" id="ARBA00008467"/>
    </source>
</evidence>
<dbReference type="PANTHER" id="PTHR11712:SF336">
    <property type="entry name" value="3-OXOACYL-[ACYL-CARRIER-PROTEIN] SYNTHASE, MITOCHONDRIAL"/>
    <property type="match status" value="1"/>
</dbReference>
<evidence type="ECO:0000256" key="1">
    <source>
        <dbReference type="ARBA" id="ARBA00005194"/>
    </source>
</evidence>
<keyword evidence="3 4" id="KW-0808">Transferase</keyword>
<dbReference type="PROSITE" id="PS51257">
    <property type="entry name" value="PROKAR_LIPOPROTEIN"/>
    <property type="match status" value="1"/>
</dbReference>
<dbReference type="RefSeq" id="WP_138016723.1">
    <property type="nucleotide sequence ID" value="NZ_SULI01000015.1"/>
</dbReference>
<comment type="similarity">
    <text evidence="2 4">Belongs to the thiolase-like superfamily. Beta-ketoacyl-ACP synthases family.</text>
</comment>
<dbReference type="Gene3D" id="3.40.47.10">
    <property type="match status" value="1"/>
</dbReference>
<dbReference type="InterPro" id="IPR000794">
    <property type="entry name" value="Beta-ketoacyl_synthase"/>
</dbReference>
<accession>A0A4U7N0S7</accession>
<keyword evidence="7" id="KW-1185">Reference proteome</keyword>
<dbReference type="Pfam" id="PF02801">
    <property type="entry name" value="Ketoacyl-synt_C"/>
    <property type="match status" value="1"/>
</dbReference>
<dbReference type="PROSITE" id="PS52004">
    <property type="entry name" value="KS3_2"/>
    <property type="match status" value="1"/>
</dbReference>
<dbReference type="Proteomes" id="UP000306575">
    <property type="component" value="Unassembled WGS sequence"/>
</dbReference>
<dbReference type="OrthoDB" id="9808669at2"/>
<reference evidence="6 7" key="1">
    <citation type="submission" date="2019-04" db="EMBL/GenBank/DDBJ databases">
        <title>Genome sequence of Pelagicola litoralis CL-ES2.</title>
        <authorList>
            <person name="Cao J."/>
        </authorList>
    </citation>
    <scope>NUCLEOTIDE SEQUENCE [LARGE SCALE GENOMIC DNA]</scope>
    <source>
        <strain evidence="6 7">CL-ES2</strain>
    </source>
</reference>
<dbReference type="GO" id="GO:0006633">
    <property type="term" value="P:fatty acid biosynthetic process"/>
    <property type="evidence" value="ECO:0007669"/>
    <property type="project" value="InterPro"/>
</dbReference>
<dbReference type="InterPro" id="IPR014031">
    <property type="entry name" value="Ketoacyl_synth_C"/>
</dbReference>
<dbReference type="InterPro" id="IPR014030">
    <property type="entry name" value="Ketoacyl_synth_N"/>
</dbReference>
<dbReference type="PANTHER" id="PTHR11712">
    <property type="entry name" value="POLYKETIDE SYNTHASE-RELATED"/>
    <property type="match status" value="1"/>
</dbReference>
<dbReference type="SMART" id="SM00825">
    <property type="entry name" value="PKS_KS"/>
    <property type="match status" value="1"/>
</dbReference>
<gene>
    <name evidence="6" type="ORF">FAP39_12430</name>
</gene>